<keyword evidence="1" id="KW-0645">Protease</keyword>
<dbReference type="GO" id="GO:0006508">
    <property type="term" value="P:proteolysis"/>
    <property type="evidence" value="ECO:0007669"/>
    <property type="project" value="UniProtKB-KW"/>
</dbReference>
<proteinExistence type="predicted"/>
<dbReference type="AlphaFoldDB" id="A0A1D6LVZ1"/>
<dbReference type="EMBL" id="CM000782">
    <property type="protein sequence ID" value="AQK83405.1"/>
    <property type="molecule type" value="Genomic_DNA"/>
</dbReference>
<protein>
    <submittedName>
        <fullName evidence="1">Protease Do-like 9</fullName>
    </submittedName>
</protein>
<reference evidence="1" key="1">
    <citation type="submission" date="2015-12" db="EMBL/GenBank/DDBJ databases">
        <title>Update maize B73 reference genome by single molecule sequencing technologies.</title>
        <authorList>
            <consortium name="Maize Genome Sequencing Project"/>
            <person name="Ware D."/>
        </authorList>
    </citation>
    <scope>NUCLEOTIDE SEQUENCE</scope>
    <source>
        <tissue evidence="1">Seedling</tissue>
    </source>
</reference>
<accession>A0A1D6LVZ1</accession>
<sequence length="121" mass="13379">MSSTRCLVSKCWILSIRSISAALKLAPLSVTICTTCSFPTLSICFSNMSPNIFSFSVSLEASTDSRKNVPAGMLARKLIRWWWLVSVHSSDIMVQPYSFQASSCLFSSLMFCSQLFQAAES</sequence>
<gene>
    <name evidence="1" type="ORF">ZEAMMB73_Zm00001d037247</name>
</gene>
<evidence type="ECO:0000313" key="1">
    <source>
        <dbReference type="EMBL" id="AQK83405.1"/>
    </source>
</evidence>
<dbReference type="GO" id="GO:0008233">
    <property type="term" value="F:peptidase activity"/>
    <property type="evidence" value="ECO:0007669"/>
    <property type="project" value="UniProtKB-KW"/>
</dbReference>
<name>A0A1D6LVZ1_MAIZE</name>
<organism evidence="1">
    <name type="scientific">Zea mays</name>
    <name type="common">Maize</name>
    <dbReference type="NCBI Taxonomy" id="4577"/>
    <lineage>
        <taxon>Eukaryota</taxon>
        <taxon>Viridiplantae</taxon>
        <taxon>Streptophyta</taxon>
        <taxon>Embryophyta</taxon>
        <taxon>Tracheophyta</taxon>
        <taxon>Spermatophyta</taxon>
        <taxon>Magnoliopsida</taxon>
        <taxon>Liliopsida</taxon>
        <taxon>Poales</taxon>
        <taxon>Poaceae</taxon>
        <taxon>PACMAD clade</taxon>
        <taxon>Panicoideae</taxon>
        <taxon>Andropogonodae</taxon>
        <taxon>Andropogoneae</taxon>
        <taxon>Tripsacinae</taxon>
        <taxon>Zea</taxon>
    </lineage>
</organism>
<keyword evidence="1" id="KW-0378">Hydrolase</keyword>